<dbReference type="RefSeq" id="WP_091744106.1">
    <property type="nucleotide sequence ID" value="NZ_FODY01000003.1"/>
</dbReference>
<proteinExistence type="inferred from homology"/>
<dbReference type="PROSITE" id="PS00189">
    <property type="entry name" value="LIPOYL"/>
    <property type="match status" value="1"/>
</dbReference>
<comment type="cofactor">
    <cofactor evidence="1 6">
        <name>(R)-lipoate</name>
        <dbReference type="ChEBI" id="CHEBI:83088"/>
    </cofactor>
</comment>
<dbReference type="InterPro" id="IPR011053">
    <property type="entry name" value="Single_hybrid_motif"/>
</dbReference>
<dbReference type="SUPFAM" id="SSF52777">
    <property type="entry name" value="CoA-dependent acyltransferases"/>
    <property type="match status" value="1"/>
</dbReference>
<dbReference type="EMBL" id="FODY01000003">
    <property type="protein sequence ID" value="SEO60315.1"/>
    <property type="molecule type" value="Genomic_DNA"/>
</dbReference>
<dbReference type="Gene3D" id="2.40.50.100">
    <property type="match status" value="1"/>
</dbReference>
<feature type="domain" description="Peripheral subunit-binding (PSBD)" evidence="8">
    <location>
        <begin position="157"/>
        <end position="194"/>
    </location>
</feature>
<dbReference type="SUPFAM" id="SSF51230">
    <property type="entry name" value="Single hybrid motif"/>
    <property type="match status" value="1"/>
</dbReference>
<dbReference type="OrthoDB" id="9805770at2"/>
<evidence type="ECO:0000313" key="9">
    <source>
        <dbReference type="EMBL" id="SEO60315.1"/>
    </source>
</evidence>
<evidence type="ECO:0000313" key="10">
    <source>
        <dbReference type="Proteomes" id="UP000198847"/>
    </source>
</evidence>
<dbReference type="InterPro" id="IPR023213">
    <property type="entry name" value="CAT-like_dom_sf"/>
</dbReference>
<evidence type="ECO:0000256" key="2">
    <source>
        <dbReference type="ARBA" id="ARBA00007317"/>
    </source>
</evidence>
<protein>
    <recommendedName>
        <fullName evidence="6">Dihydrolipoamide acetyltransferase component of pyruvate dehydrogenase complex</fullName>
        <ecNumber evidence="6">2.3.1.-</ecNumber>
    </recommendedName>
</protein>
<dbReference type="PANTHER" id="PTHR43178:SF5">
    <property type="entry name" value="LIPOAMIDE ACYLTRANSFERASE COMPONENT OF BRANCHED-CHAIN ALPHA-KETO ACID DEHYDROGENASE COMPLEX, MITOCHONDRIAL"/>
    <property type="match status" value="1"/>
</dbReference>
<dbReference type="InterPro" id="IPR050743">
    <property type="entry name" value="2-oxoacid_DH_E2_comp"/>
</dbReference>
<dbReference type="PROSITE" id="PS51826">
    <property type="entry name" value="PSBD"/>
    <property type="match status" value="2"/>
</dbReference>
<dbReference type="GO" id="GO:0016407">
    <property type="term" value="F:acetyltransferase activity"/>
    <property type="evidence" value="ECO:0007669"/>
    <property type="project" value="TreeGrafter"/>
</dbReference>
<evidence type="ECO:0000256" key="5">
    <source>
        <dbReference type="ARBA" id="ARBA00023315"/>
    </source>
</evidence>
<keyword evidence="4 6" id="KW-0450">Lipoyl</keyword>
<dbReference type="GO" id="GO:0031405">
    <property type="term" value="F:lipoic acid binding"/>
    <property type="evidence" value="ECO:0007669"/>
    <property type="project" value="TreeGrafter"/>
</dbReference>
<dbReference type="InterPro" id="IPR001078">
    <property type="entry name" value="2-oxoacid_DH_actylTfrase"/>
</dbReference>
<dbReference type="InterPro" id="IPR036625">
    <property type="entry name" value="E3-bd_dom_sf"/>
</dbReference>
<dbReference type="EC" id="2.3.1.-" evidence="6"/>
<dbReference type="FunFam" id="3.30.559.10:FF:000007">
    <property type="entry name" value="Dihydrolipoamide acetyltransferase component of pyruvate dehydrogenase complex"/>
    <property type="match status" value="1"/>
</dbReference>
<dbReference type="InterPro" id="IPR000089">
    <property type="entry name" value="Biotin_lipoyl"/>
</dbReference>
<reference evidence="9 10" key="1">
    <citation type="submission" date="2016-10" db="EMBL/GenBank/DDBJ databases">
        <authorList>
            <person name="de Groot N.N."/>
        </authorList>
    </citation>
    <scope>NUCLEOTIDE SEQUENCE [LARGE SCALE GENOMIC DNA]</scope>
    <source>
        <strain evidence="9 10">DSM 13305</strain>
    </source>
</reference>
<keyword evidence="9" id="KW-0670">Pyruvate</keyword>
<dbReference type="Gene3D" id="4.10.320.10">
    <property type="entry name" value="E3-binding domain"/>
    <property type="match status" value="2"/>
</dbReference>
<evidence type="ECO:0000259" key="8">
    <source>
        <dbReference type="PROSITE" id="PS51826"/>
    </source>
</evidence>
<dbReference type="InterPro" id="IPR004167">
    <property type="entry name" value="PSBD"/>
</dbReference>
<feature type="domain" description="Peripheral subunit-binding (PSBD)" evidence="8">
    <location>
        <begin position="120"/>
        <end position="157"/>
    </location>
</feature>
<dbReference type="Pfam" id="PF02817">
    <property type="entry name" value="E3_binding"/>
    <property type="match status" value="2"/>
</dbReference>
<dbReference type="Gene3D" id="3.30.559.10">
    <property type="entry name" value="Chloramphenicol acetyltransferase-like domain"/>
    <property type="match status" value="1"/>
</dbReference>
<dbReference type="PANTHER" id="PTHR43178">
    <property type="entry name" value="DIHYDROLIPOAMIDE ACETYLTRANSFERASE COMPONENT OF PYRUVATE DEHYDROGENASE COMPLEX"/>
    <property type="match status" value="1"/>
</dbReference>
<dbReference type="Pfam" id="PF00364">
    <property type="entry name" value="Biotin_lipoyl"/>
    <property type="match status" value="1"/>
</dbReference>
<name>A0A1H8R1G1_9FIRM</name>
<dbReference type="AlphaFoldDB" id="A0A1H8R1G1"/>
<feature type="domain" description="Lipoyl-binding" evidence="7">
    <location>
        <begin position="2"/>
        <end position="77"/>
    </location>
</feature>
<keyword evidence="3 6" id="KW-0808">Transferase</keyword>
<evidence type="ECO:0000256" key="6">
    <source>
        <dbReference type="RuleBase" id="RU003423"/>
    </source>
</evidence>
<keyword evidence="10" id="KW-1185">Reference proteome</keyword>
<evidence type="ECO:0000256" key="3">
    <source>
        <dbReference type="ARBA" id="ARBA00022679"/>
    </source>
</evidence>
<dbReference type="PROSITE" id="PS50968">
    <property type="entry name" value="BIOTINYL_LIPOYL"/>
    <property type="match status" value="1"/>
</dbReference>
<comment type="similarity">
    <text evidence="2 6">Belongs to the 2-oxoacid dehydrogenase family.</text>
</comment>
<dbReference type="Pfam" id="PF00198">
    <property type="entry name" value="2-oxoacid_dh"/>
    <property type="match status" value="1"/>
</dbReference>
<dbReference type="InterPro" id="IPR003016">
    <property type="entry name" value="2-oxoA_DH_lipoyl-BS"/>
</dbReference>
<dbReference type="GO" id="GO:0005737">
    <property type="term" value="C:cytoplasm"/>
    <property type="evidence" value="ECO:0007669"/>
    <property type="project" value="TreeGrafter"/>
</dbReference>
<evidence type="ECO:0000256" key="4">
    <source>
        <dbReference type="ARBA" id="ARBA00022823"/>
    </source>
</evidence>
<evidence type="ECO:0000256" key="1">
    <source>
        <dbReference type="ARBA" id="ARBA00001938"/>
    </source>
</evidence>
<dbReference type="Proteomes" id="UP000198847">
    <property type="component" value="Unassembled WGS sequence"/>
</dbReference>
<gene>
    <name evidence="9" type="ORF">SAMN04490178_103134</name>
</gene>
<dbReference type="SUPFAM" id="SSF47005">
    <property type="entry name" value="Peripheral subunit-binding domain of 2-oxo acid dehydrogenase complex"/>
    <property type="match status" value="2"/>
</dbReference>
<sequence>MAAELLMPKLGMTMEEGTIVKWSKQVGDKVAEGEVLLEIMTDKVNMEVEAPATGEVLAILAAEGDIVAVNTPIAYIGQPGEKVGTAAAPAAPAPAQTSVAAAAPAAPVTTAAVGVEGKIKASPAAKRVAREEHIDLRQVPPTGPGGRIIEKDVKNFKASPLAQKIAQDKGVDLAAVTGTGIGGKIMKADVEAAVTTPAAAQKPAAKANRKPLAGLRKAIAKNMAEAWEAPHVTLNTEADMSGMVALRKQIIPGIEKRTGLKPSYNDLIIKVVAKALRENPTINSRFYPDGVEACEEVNVGMAVAIPNGLVVPVIKNADTLTVEQIAQATKGLAARARDGKLAPDEMSGGTFTVSNLGMFGIDTFTPIINKPEIAILGVGRMLDKPAVKDGEIVIQPRISLSLSFDHRVVDGAEAAKFLGRIRELLEDYLQLI</sequence>
<organism evidence="9 10">
    <name type="scientific">Propionispora vibrioides</name>
    <dbReference type="NCBI Taxonomy" id="112903"/>
    <lineage>
        <taxon>Bacteria</taxon>
        <taxon>Bacillati</taxon>
        <taxon>Bacillota</taxon>
        <taxon>Negativicutes</taxon>
        <taxon>Selenomonadales</taxon>
        <taxon>Sporomusaceae</taxon>
        <taxon>Propionispora</taxon>
    </lineage>
</organism>
<accession>A0A1H8R1G1</accession>
<dbReference type="CDD" id="cd06849">
    <property type="entry name" value="lipoyl_domain"/>
    <property type="match status" value="1"/>
</dbReference>
<evidence type="ECO:0000259" key="7">
    <source>
        <dbReference type="PROSITE" id="PS50968"/>
    </source>
</evidence>
<dbReference type="STRING" id="112903.SAMN04490178_103134"/>
<keyword evidence="5 6" id="KW-0012">Acyltransferase</keyword>